<dbReference type="GO" id="GO:0004888">
    <property type="term" value="F:transmembrane signaling receptor activity"/>
    <property type="evidence" value="ECO:0007669"/>
    <property type="project" value="InterPro"/>
</dbReference>
<reference evidence="7 8" key="1">
    <citation type="submission" date="2019-02" db="EMBL/GenBank/DDBJ databases">
        <title>Siculibacillus lacustris gen. nov., sp. nov., a new rosette-forming bacterium isolated from a freshwater crater lake (Lake St. Ana, Romania).</title>
        <authorList>
            <person name="Felfoldi T."/>
            <person name="Marton Z."/>
            <person name="Szabo A."/>
            <person name="Mentes A."/>
            <person name="Boka K."/>
            <person name="Marialigeti K."/>
            <person name="Mathe I."/>
            <person name="Koncz M."/>
            <person name="Schumann P."/>
            <person name="Toth E."/>
        </authorList>
    </citation>
    <scope>NUCLEOTIDE SEQUENCE [LARGE SCALE GENOMIC DNA]</scope>
    <source>
        <strain evidence="7 8">SA-279</strain>
    </source>
</reference>
<comment type="caution">
    <text evidence="7">The sequence shown here is derived from an EMBL/GenBank/DDBJ whole genome shotgun (WGS) entry which is preliminary data.</text>
</comment>
<dbReference type="Gene3D" id="6.10.340.10">
    <property type="match status" value="1"/>
</dbReference>
<evidence type="ECO:0000313" key="7">
    <source>
        <dbReference type="EMBL" id="TBW41196.1"/>
    </source>
</evidence>
<dbReference type="SUPFAM" id="SSF58104">
    <property type="entry name" value="Methyl-accepting chemotaxis protein (MCP) signaling domain"/>
    <property type="match status" value="1"/>
</dbReference>
<dbReference type="AlphaFoldDB" id="A0A4Q9VXH7"/>
<keyword evidence="8" id="KW-1185">Reference proteome</keyword>
<dbReference type="PROSITE" id="PS50885">
    <property type="entry name" value="HAMP"/>
    <property type="match status" value="1"/>
</dbReference>
<evidence type="ECO:0000313" key="8">
    <source>
        <dbReference type="Proteomes" id="UP000292781"/>
    </source>
</evidence>
<evidence type="ECO:0000259" key="5">
    <source>
        <dbReference type="PROSITE" id="PS50111"/>
    </source>
</evidence>
<gene>
    <name evidence="7" type="ORF">EYW49_00220</name>
</gene>
<proteinExistence type="inferred from homology"/>
<evidence type="ECO:0000256" key="3">
    <source>
        <dbReference type="PROSITE-ProRule" id="PRU00284"/>
    </source>
</evidence>
<dbReference type="GO" id="GO:0007165">
    <property type="term" value="P:signal transduction"/>
    <property type="evidence" value="ECO:0007669"/>
    <property type="project" value="UniProtKB-KW"/>
</dbReference>
<keyword evidence="4" id="KW-0472">Membrane</keyword>
<dbReference type="InterPro" id="IPR003660">
    <property type="entry name" value="HAMP_dom"/>
</dbReference>
<feature type="transmembrane region" description="Helical" evidence="4">
    <location>
        <begin position="182"/>
        <end position="205"/>
    </location>
</feature>
<dbReference type="Pfam" id="PF00672">
    <property type="entry name" value="HAMP"/>
    <property type="match status" value="1"/>
</dbReference>
<protein>
    <submittedName>
        <fullName evidence="7">HAMP domain-containing protein</fullName>
    </submittedName>
</protein>
<dbReference type="Proteomes" id="UP000292781">
    <property type="component" value="Unassembled WGS sequence"/>
</dbReference>
<dbReference type="PANTHER" id="PTHR32089">
    <property type="entry name" value="METHYL-ACCEPTING CHEMOTAXIS PROTEIN MCPB"/>
    <property type="match status" value="1"/>
</dbReference>
<evidence type="ECO:0000256" key="2">
    <source>
        <dbReference type="ARBA" id="ARBA00029447"/>
    </source>
</evidence>
<dbReference type="Pfam" id="PF00015">
    <property type="entry name" value="MCPsignal"/>
    <property type="match status" value="1"/>
</dbReference>
<keyword evidence="4" id="KW-0812">Transmembrane</keyword>
<evidence type="ECO:0000259" key="6">
    <source>
        <dbReference type="PROSITE" id="PS50885"/>
    </source>
</evidence>
<dbReference type="PANTHER" id="PTHR32089:SF112">
    <property type="entry name" value="LYSOZYME-LIKE PROTEIN-RELATED"/>
    <property type="match status" value="1"/>
</dbReference>
<dbReference type="InterPro" id="IPR004090">
    <property type="entry name" value="Chemotax_Me-accpt_rcpt"/>
</dbReference>
<dbReference type="PROSITE" id="PS50111">
    <property type="entry name" value="CHEMOTAXIS_TRANSDUC_2"/>
    <property type="match status" value="1"/>
</dbReference>
<sequence length="556" mass="57778">MKTISSRMLVIFLSLFLSIVGLAGVSLYSNSQMTAALESVFADRVVPLRDLKAVSDAYAVDIVDTTHKTRAGALKPDQAIITVEHAGTAAHRRWSAYMATYMDAQEKALAATAGDRFAAADTAAAELVTILKSGDRARLATFAETRLYPAIDPLTGAIDDLIKLQVTEAEASYTHAVAINRVIWGLIVASIVLGLGLVAGGAWIVRRSVVQPLAAITETMHRLADHDLTVEIGSAGARDEIGTMARAVVVFRDGMREADGLRRAQAEEEAAKRLRAERIDALLDGFDRTAGQIVGVVSASAGELQLAARTLTGAAEEATRQSTAVSAASEEATANVLTVADASERIADSFRRITERVDEAASVSAEAVREADTTMQSVKALTAGTLKIGEISGLIDAIAAQTNLLALNATIEAARAGEAGRGFAVVAAEVKGLADQTARATAQITAQIGEIQASSDGAVTALTTIAETVGRFEAISAAIASAVDAQAATSAEMARNVQQAAIGTGEVTTNIAGVNRATEETSSAATQVYGASSELTRQADALRDEVGRFLGAVRAA</sequence>
<dbReference type="SMART" id="SM00283">
    <property type="entry name" value="MA"/>
    <property type="match status" value="1"/>
</dbReference>
<dbReference type="SMART" id="SM00304">
    <property type="entry name" value="HAMP"/>
    <property type="match status" value="2"/>
</dbReference>
<evidence type="ECO:0000256" key="4">
    <source>
        <dbReference type="SAM" id="Phobius"/>
    </source>
</evidence>
<dbReference type="OrthoDB" id="3378718at2"/>
<dbReference type="Pfam" id="PF12729">
    <property type="entry name" value="4HB_MCP_1"/>
    <property type="match status" value="1"/>
</dbReference>
<dbReference type="CDD" id="cd06225">
    <property type="entry name" value="HAMP"/>
    <property type="match status" value="1"/>
</dbReference>
<dbReference type="GO" id="GO:0016020">
    <property type="term" value="C:membrane"/>
    <property type="evidence" value="ECO:0007669"/>
    <property type="project" value="InterPro"/>
</dbReference>
<dbReference type="RefSeq" id="WP_131304724.1">
    <property type="nucleotide sequence ID" value="NZ_SJFN01000001.1"/>
</dbReference>
<dbReference type="PRINTS" id="PR00260">
    <property type="entry name" value="CHEMTRNSDUCR"/>
</dbReference>
<evidence type="ECO:0000256" key="1">
    <source>
        <dbReference type="ARBA" id="ARBA00023224"/>
    </source>
</evidence>
<organism evidence="7 8">
    <name type="scientific">Siculibacillus lacustris</name>
    <dbReference type="NCBI Taxonomy" id="1549641"/>
    <lineage>
        <taxon>Bacteria</taxon>
        <taxon>Pseudomonadati</taxon>
        <taxon>Pseudomonadota</taxon>
        <taxon>Alphaproteobacteria</taxon>
        <taxon>Hyphomicrobiales</taxon>
        <taxon>Ancalomicrobiaceae</taxon>
        <taxon>Siculibacillus</taxon>
    </lineage>
</organism>
<name>A0A4Q9VXH7_9HYPH</name>
<feature type="domain" description="HAMP" evidence="6">
    <location>
        <begin position="207"/>
        <end position="260"/>
    </location>
</feature>
<keyword evidence="4" id="KW-1133">Transmembrane helix</keyword>
<comment type="similarity">
    <text evidence="2">Belongs to the methyl-accepting chemotaxis (MCP) protein family.</text>
</comment>
<dbReference type="EMBL" id="SJFN01000001">
    <property type="protein sequence ID" value="TBW41196.1"/>
    <property type="molecule type" value="Genomic_DNA"/>
</dbReference>
<keyword evidence="1 3" id="KW-0807">Transducer</keyword>
<accession>A0A4Q9VXH7</accession>
<dbReference type="InterPro" id="IPR024478">
    <property type="entry name" value="HlyB_4HB_MCP"/>
</dbReference>
<dbReference type="GO" id="GO:0006935">
    <property type="term" value="P:chemotaxis"/>
    <property type="evidence" value="ECO:0007669"/>
    <property type="project" value="InterPro"/>
</dbReference>
<feature type="domain" description="Methyl-accepting transducer" evidence="5">
    <location>
        <begin position="300"/>
        <end position="536"/>
    </location>
</feature>
<dbReference type="Gene3D" id="1.10.287.950">
    <property type="entry name" value="Methyl-accepting chemotaxis protein"/>
    <property type="match status" value="1"/>
</dbReference>
<dbReference type="InterPro" id="IPR004089">
    <property type="entry name" value="MCPsignal_dom"/>
</dbReference>